<dbReference type="Pfam" id="PF06980">
    <property type="entry name" value="DUF1302"/>
    <property type="match status" value="1"/>
</dbReference>
<dbReference type="InterPro" id="IPR010727">
    <property type="entry name" value="DUF1302"/>
</dbReference>
<keyword evidence="1" id="KW-0732">Signal</keyword>
<organism evidence="2 3">
    <name type="scientific">Paraburkholderia madseniana</name>
    <dbReference type="NCBI Taxonomy" id="2599607"/>
    <lineage>
        <taxon>Bacteria</taxon>
        <taxon>Pseudomonadati</taxon>
        <taxon>Pseudomonadota</taxon>
        <taxon>Betaproteobacteria</taxon>
        <taxon>Burkholderiales</taxon>
        <taxon>Burkholderiaceae</taxon>
        <taxon>Paraburkholderia</taxon>
    </lineage>
</organism>
<name>A0A6N6WN95_9BURK</name>
<evidence type="ECO:0000313" key="2">
    <source>
        <dbReference type="EMBL" id="KAE8761344.1"/>
    </source>
</evidence>
<protein>
    <submittedName>
        <fullName evidence="2">DUF1302 family protein</fullName>
    </submittedName>
</protein>
<dbReference type="OrthoDB" id="8932625at2"/>
<evidence type="ECO:0000256" key="1">
    <source>
        <dbReference type="SAM" id="SignalP"/>
    </source>
</evidence>
<proteinExistence type="predicted"/>
<evidence type="ECO:0000313" key="3">
    <source>
        <dbReference type="Proteomes" id="UP000463700"/>
    </source>
</evidence>
<dbReference type="AlphaFoldDB" id="A0A6N6WN95"/>
<accession>A0A6N6WN95</accession>
<dbReference type="RefSeq" id="WP_154558353.1">
    <property type="nucleotide sequence ID" value="NZ_JAQQFQ010000010.1"/>
</dbReference>
<comment type="caution">
    <text evidence="2">The sequence shown here is derived from an EMBL/GenBank/DDBJ whole genome shotgun (WGS) entry which is preliminary data.</text>
</comment>
<feature type="signal peptide" evidence="1">
    <location>
        <begin position="1"/>
        <end position="33"/>
    </location>
</feature>
<dbReference type="EMBL" id="VOSW01000004">
    <property type="protein sequence ID" value="KAE8761344.1"/>
    <property type="molecule type" value="Genomic_DNA"/>
</dbReference>
<sequence>MNRISKGGAVCRRRFEVMLLVGVCGSFANGAQAFTFTTPNPDIEMDLDTTVRANYGLRLQGINSAIGNNPSYDEGDNTFRRYQTILARLDVTSEFDFKYKGTTGFRFSVAGWYDAAYSSKDKSGPGLESVANYPGNNYTSYIKKYYIGPSAEVRDAFGFTTVNAGPVPIDIKVGRLAQIWGQSLIGSVGGVNSVAVSQAPQNLIAATQSPGASLKELSLPTGQVAMSAQLTERMQLSGYYSFEWAHDRYPEGGTYFGGSDSIDYGPPIAAYAGPNFPIYNVRGPQGKIGDFGVETKYRLEKFSSTVELTYRRFSYKTPWFAQFNPNNFTTEDIYANKVQLLGLGVNSTIGGTAVGAEVSYRRNTPLASAGSATPGTLEGARGDTLHALLNTTTYLGKTPLWNEAPLAMEIAVAHLLRVTSGAQNFNAPGYSAACTKAADAVALGCATKNYYTFGVSFTPHWNQVFPGVDLDLPMFVQWNIHGNTPTVDGGNQGSNIYQVGLQFTIYNKHIVNLTYTGYTNWKKTATNVNGAPYSDKGWIGITYQTTL</sequence>
<reference evidence="2 3" key="1">
    <citation type="journal article" date="2020" name="Int. J. Syst. Evol. Microbiol.">
        <title>Paraburkholderia madseniana sp. nov., a phenolic acid-degrading bacterium isolated from acidic forest soil.</title>
        <authorList>
            <person name="Wilhelm R.C."/>
            <person name="Murphy S.J.L."/>
            <person name="Feriancek N.M."/>
            <person name="Karasz D.C."/>
            <person name="DeRito C.M."/>
            <person name="Newman J.D."/>
            <person name="Buckley D.H."/>
        </authorList>
    </citation>
    <scope>NUCLEOTIDE SEQUENCE [LARGE SCALE GENOMIC DNA]</scope>
    <source>
        <strain evidence="2 3">RP11</strain>
    </source>
</reference>
<gene>
    <name evidence="2" type="ORF">FSO04_03340</name>
</gene>
<feature type="chain" id="PRO_5027048698" evidence="1">
    <location>
        <begin position="34"/>
        <end position="547"/>
    </location>
</feature>
<dbReference type="Proteomes" id="UP000463700">
    <property type="component" value="Unassembled WGS sequence"/>
</dbReference>